<reference evidence="1 2" key="1">
    <citation type="submission" date="2018-02" db="EMBL/GenBank/DDBJ databases">
        <title>Draft genome sequence of Ochrobactrum oryzae found in Brazil.</title>
        <authorList>
            <person name="Cerdeira L."/>
            <person name="Andrade F."/>
            <person name="Zacariotto T."/>
            <person name="Barbosa B."/>
            <person name="Santos S."/>
            <person name="Cassetari V."/>
            <person name="Lincopan N."/>
        </authorList>
    </citation>
    <scope>NUCLEOTIDE SEQUENCE [LARGE SCALE GENOMIC DNA]</scope>
    <source>
        <strain evidence="1 2">OA447</strain>
    </source>
</reference>
<dbReference type="EMBL" id="PTRC01000096">
    <property type="protein sequence ID" value="PQA71543.1"/>
    <property type="molecule type" value="Genomic_DNA"/>
</dbReference>
<keyword evidence="2" id="KW-1185">Reference proteome</keyword>
<comment type="caution">
    <text evidence="1">The sequence shown here is derived from an EMBL/GenBank/DDBJ whole genome shotgun (WGS) entry which is preliminary data.</text>
</comment>
<accession>A0A2S7IU51</accession>
<evidence type="ECO:0000313" key="2">
    <source>
        <dbReference type="Proteomes" id="UP000238493"/>
    </source>
</evidence>
<proteinExistence type="predicted"/>
<name>A0A2S7IU51_9HYPH</name>
<evidence type="ECO:0000313" key="1">
    <source>
        <dbReference type="EMBL" id="PQA71543.1"/>
    </source>
</evidence>
<dbReference type="Proteomes" id="UP000238493">
    <property type="component" value="Unassembled WGS sequence"/>
</dbReference>
<protein>
    <submittedName>
        <fullName evidence="1">Uncharacterized protein</fullName>
    </submittedName>
</protein>
<dbReference type="AlphaFoldDB" id="A0A2S7IU51"/>
<feature type="non-terminal residue" evidence="1">
    <location>
        <position position="1"/>
    </location>
</feature>
<gene>
    <name evidence="1" type="ORF">C3731_21460</name>
</gene>
<organism evidence="1 2">
    <name type="scientific">Brucella oryzae</name>
    <dbReference type="NCBI Taxonomy" id="335286"/>
    <lineage>
        <taxon>Bacteria</taxon>
        <taxon>Pseudomonadati</taxon>
        <taxon>Pseudomonadota</taxon>
        <taxon>Alphaproteobacteria</taxon>
        <taxon>Hyphomicrobiales</taxon>
        <taxon>Brucellaceae</taxon>
        <taxon>Brucella/Ochrobactrum group</taxon>
        <taxon>Brucella</taxon>
    </lineage>
</organism>
<sequence>LSRGRGDWYKRQHHGGDKTSCGGLTAVRNITAKGNSVSTMSGDRMVQAMIVRFSFEPVMRVLSA</sequence>